<name>A0AAJ7TM61_PETMA</name>
<dbReference type="GeneID" id="116948201"/>
<dbReference type="SUPFAM" id="SSF64268">
    <property type="entry name" value="PX domain"/>
    <property type="match status" value="1"/>
</dbReference>
<feature type="compositionally biased region" description="Low complexity" evidence="5">
    <location>
        <begin position="1968"/>
        <end position="1977"/>
    </location>
</feature>
<dbReference type="RefSeq" id="XP_032820569.1">
    <property type="nucleotide sequence ID" value="XM_032964678.1"/>
</dbReference>
<dbReference type="Gene3D" id="1.10.555.10">
    <property type="entry name" value="Rho GTPase activation protein"/>
    <property type="match status" value="1"/>
</dbReference>
<reference evidence="9 10" key="1">
    <citation type="submission" date="2025-04" db="UniProtKB">
        <authorList>
            <consortium name="RefSeq"/>
        </authorList>
    </citation>
    <scope>IDENTIFICATION</scope>
    <source>
        <tissue evidence="9 10">Sperm</tissue>
    </source>
</reference>
<feature type="region of interest" description="Disordered" evidence="5">
    <location>
        <begin position="1648"/>
        <end position="1679"/>
    </location>
</feature>
<feature type="region of interest" description="Disordered" evidence="5">
    <location>
        <begin position="1555"/>
        <end position="1585"/>
    </location>
</feature>
<dbReference type="GO" id="GO:0005938">
    <property type="term" value="C:cell cortex"/>
    <property type="evidence" value="ECO:0007669"/>
    <property type="project" value="TreeGrafter"/>
</dbReference>
<feature type="compositionally biased region" description="Acidic residues" evidence="5">
    <location>
        <begin position="842"/>
        <end position="855"/>
    </location>
</feature>
<evidence type="ECO:0000256" key="4">
    <source>
        <dbReference type="PROSITE-ProRule" id="PRU00192"/>
    </source>
</evidence>
<sequence>MEAGTAAVSLPFSREDSACRVRRAPSRPAEDMASELHPLWKIPSRERLSCDGLDTVGTSAKTDDGSDTVGEGLARSCASNASMRVTNLKKISVTKGHFPRLADCAHFHYDNVDFDSIQLCLAEDHSDFGKNGTEPRVEPSFLVQIHCQGKSWLVWRSYEDFRILDKHLHLCIYDRRYSQLPELLPCREGNQEGSEAVAQTLSEYLTHLSCITDDRLNCGPVLTWMEVDNHGHRLLVSEEASFNVPAIAAAQVVRRYTAQAPDELSFEVGNFVSVLDMPPKEDTTWWRGKHDFQVGFFPSSCVEIINGRAPQSATACGHPTRAVSKKHGKLITFLRSFMKSRPSKQRLKQRGILRERVFGCDLGEYLLNSAHDVPQVVKSCAEFIERHGIVDGIYRLSGVASNIQKLRHEFDSEHVPDLMKEAFLQDIHCVSSLCKLYFRELPNPLLTYQLYDKFSEAMTSPTEEDKLVKIHDAIQQLPPPHYRTLEYLMKHLWALALHSDKTGMHSKNLAIVWAPNLLRTQTIEMAGYNSTMAFMEVRMQSVVVEFLLNHTEVLFSDRFSSIVRDNAGRASVPRPKSLLVSSSSTKLLSLEEAQARRDVAAATAGAAAATAAVIAAPHASPAPLTPGGTAAAVVVGAGGASGLTSAATPEGGRAWEMAAEATPALDMHGERRLLWAGPAGGKGKRMAGGGSWRTFFQLGRGGGATRRKLQRNPSEPASTSTQCSTFPGLVRSERGSLRSAKSEESLTSLHSTEVEVKACKPRRPRSSNDALSPSYCASALSDVSQYGSYDNLPPSPPRDRHDGTRRHSNSHNAAAEGRVDRGGARDDGAGSAERTGNAAADAAEESVGSDEDLLDPPDVGGDGLDFDPMAFHLSPARSGGKPSSASSPASSSASSAGVHRSPVAAGGVTAVGPAVFRVGEFEAGSGGGRLVMLTGQASREPQTRESDAGAAAPDGRNDPPEPRSLVDAAAILEDRSPPAPTKSGRGKEKPQACVGADAGKEAEAGAAPTPEGGGVTAPASPAAERLRSPFFGPEGGAAVASTPASEERAASKSVSFAEKMVQAFSPKAGRNSAKASPMSISEPIAITLPARVSEMIGATPATTTAAPAAAAAATAASAPAGSVGSAGPASPLPHGGAAAKGFKYLGKSPPVMGVTWSPDAHTVNFSSTVDGGASRARTPTAEGIKDGGATGDGKGPPEDATEERAARESSDGAVRKQTEATAATEKPSDSRREREQRHGEAADERASGGGGAAAAAVGRGERLGRALSLDGDAPARVPARPQRLPLVSVNDAGGRRDAEEKAMEKDRASQQQQQPQQHSKLPTTHHQHHRQHQHQQHHHGHRRQLSLSADGSERRFEGTVARAWSPPLTAHDSDIAPPRPPFPSDFLSSQLHNHYLHHHQQQQHQQQHRADGSPTQFVTTLAYTAHGKGFPTFVTAAGRRTEGPGPATAPSSAVATPVSTPFWPSSGSAGAVDGRTPLALAPGAFGDAVNSRSLPVLRTEVPPGPETVVYVAPSKSRQLHPQQQQQQPTDVMSKQPYFENGRVHYRFASYPPPPGFGGQLNLSDPHPMAAHPQQRPGSGARPPRNGAFLLEAAEAYQAPRGSAAYEPIAAGAGRGGSYFETLQDFLAGGAQPPFSLRRVHTFATRDDFPPQPPMAQQQEAPAATAWGGRHAPGEPAWVAAPGRREHSFVSRDVPPSPRRSAAAAVAAVGAARDKHPPMRRESRTRQQAKSAALVSRYDNVVPSGDEFASRAFGPAPLGGGSDAFPLPVHLRSKSDPGRFGLMPEGCFFQPGRRSLLLEQGFTLVSPLDGAEIQTQQQYQQQQQHMYHVTDRRGANWRGGADGSTPQLYALVPVGGYEHGRPMEVHYVGKAEPERGAHRQLLPPPLPPPPLQAQPARGFYSTDLDSVAPEHRQQQQQQQQQHYHHERRQSLPVSAGGAHAGYREPHAHPSSQHYPAAPHQHHAPPAPKRPSTAATAAAMAPQYESLAPTDDIGPGRRAGAFSPAPAAIYSQHQPPAAALHFMSPGAPTGGPRGGPYMRQGGGGFYPAELSIHRAEAELQVDL</sequence>
<dbReference type="InterPro" id="IPR051576">
    <property type="entry name" value="PX-Rho_GAP"/>
</dbReference>
<evidence type="ECO:0000313" key="11">
    <source>
        <dbReference type="RefSeq" id="XP_032820571.1"/>
    </source>
</evidence>
<comment type="similarity">
    <text evidence="1">Belongs to the PX domain-containing GAP family.</text>
</comment>
<feature type="region of interest" description="Disordered" evidence="5">
    <location>
        <begin position="1708"/>
        <end position="1731"/>
    </location>
</feature>
<evidence type="ECO:0000256" key="3">
    <source>
        <dbReference type="ARBA" id="ARBA00022468"/>
    </source>
</evidence>
<dbReference type="InterPro" id="IPR000198">
    <property type="entry name" value="RhoGAP_dom"/>
</dbReference>
<dbReference type="PROSITE" id="PS50002">
    <property type="entry name" value="SH3"/>
    <property type="match status" value="1"/>
</dbReference>
<feature type="compositionally biased region" description="Low complexity" evidence="5">
    <location>
        <begin position="874"/>
        <end position="899"/>
    </location>
</feature>
<accession>A0AAJ7TM61</accession>
<dbReference type="Gene3D" id="2.30.30.40">
    <property type="entry name" value="SH3 Domains"/>
    <property type="match status" value="1"/>
</dbReference>
<dbReference type="InterPro" id="IPR036028">
    <property type="entry name" value="SH3-like_dom_sf"/>
</dbReference>
<dbReference type="SUPFAM" id="SSF48350">
    <property type="entry name" value="GTPase activation domain, GAP"/>
    <property type="match status" value="1"/>
</dbReference>
<evidence type="ECO:0000313" key="9">
    <source>
        <dbReference type="RefSeq" id="XP_032820569.1"/>
    </source>
</evidence>
<evidence type="ECO:0000259" key="6">
    <source>
        <dbReference type="PROSITE" id="PS50002"/>
    </source>
</evidence>
<evidence type="ECO:0000256" key="1">
    <source>
        <dbReference type="ARBA" id="ARBA00008795"/>
    </source>
</evidence>
<dbReference type="SMART" id="SM00326">
    <property type="entry name" value="SH3"/>
    <property type="match status" value="1"/>
</dbReference>
<feature type="compositionally biased region" description="Pro residues" evidence="5">
    <location>
        <begin position="1881"/>
        <end position="1891"/>
    </location>
</feature>
<gene>
    <name evidence="9 10 11" type="primary">LOC116948201</name>
</gene>
<organism evidence="8 11">
    <name type="scientific">Petromyzon marinus</name>
    <name type="common">Sea lamprey</name>
    <dbReference type="NCBI Taxonomy" id="7757"/>
    <lineage>
        <taxon>Eukaryota</taxon>
        <taxon>Metazoa</taxon>
        <taxon>Chordata</taxon>
        <taxon>Craniata</taxon>
        <taxon>Vertebrata</taxon>
        <taxon>Cyclostomata</taxon>
        <taxon>Hyperoartia</taxon>
        <taxon>Petromyzontiformes</taxon>
        <taxon>Petromyzontidae</taxon>
        <taxon>Petromyzon</taxon>
    </lineage>
</organism>
<evidence type="ECO:0000313" key="8">
    <source>
        <dbReference type="Proteomes" id="UP001318040"/>
    </source>
</evidence>
<dbReference type="InterPro" id="IPR001452">
    <property type="entry name" value="SH3_domain"/>
</dbReference>
<dbReference type="CDD" id="cd11835">
    <property type="entry name" value="SH3_ARHGAP32_33"/>
    <property type="match status" value="1"/>
</dbReference>
<feature type="region of interest" description="Disordered" evidence="5">
    <location>
        <begin position="1166"/>
        <end position="1257"/>
    </location>
</feature>
<evidence type="ECO:0000256" key="2">
    <source>
        <dbReference type="ARBA" id="ARBA00022443"/>
    </source>
</evidence>
<dbReference type="InterPro" id="IPR008936">
    <property type="entry name" value="Rho_GTPase_activation_prot"/>
</dbReference>
<feature type="compositionally biased region" description="Basic and acidic residues" evidence="5">
    <location>
        <begin position="1202"/>
        <end position="1218"/>
    </location>
</feature>
<feature type="compositionally biased region" description="Gly residues" evidence="5">
    <location>
        <begin position="2026"/>
        <end position="2040"/>
    </location>
</feature>
<dbReference type="SMART" id="SM00324">
    <property type="entry name" value="RhoGAP"/>
    <property type="match status" value="1"/>
</dbReference>
<dbReference type="CDD" id="cd04384">
    <property type="entry name" value="RhoGAP_CdGAP"/>
    <property type="match status" value="1"/>
</dbReference>
<dbReference type="GO" id="GO:0007264">
    <property type="term" value="P:small GTPase-mediated signal transduction"/>
    <property type="evidence" value="ECO:0007669"/>
    <property type="project" value="TreeGrafter"/>
</dbReference>
<feature type="compositionally biased region" description="Basic and acidic residues" evidence="5">
    <location>
        <begin position="817"/>
        <end position="828"/>
    </location>
</feature>
<feature type="domain" description="SH3" evidence="6">
    <location>
        <begin position="245"/>
        <end position="307"/>
    </location>
</feature>
<dbReference type="GO" id="GO:0005886">
    <property type="term" value="C:plasma membrane"/>
    <property type="evidence" value="ECO:0007669"/>
    <property type="project" value="TreeGrafter"/>
</dbReference>
<dbReference type="GO" id="GO:0005794">
    <property type="term" value="C:Golgi apparatus"/>
    <property type="evidence" value="ECO:0007669"/>
    <property type="project" value="TreeGrafter"/>
</dbReference>
<evidence type="ECO:0000313" key="10">
    <source>
        <dbReference type="RefSeq" id="XP_032820570.1"/>
    </source>
</evidence>
<feature type="region of interest" description="Disordered" evidence="5">
    <location>
        <begin position="975"/>
        <end position="1020"/>
    </location>
</feature>
<feature type="compositionally biased region" description="Polar residues" evidence="5">
    <location>
        <begin position="711"/>
        <end position="725"/>
    </location>
</feature>
<proteinExistence type="inferred from homology"/>
<keyword evidence="8" id="KW-1185">Reference proteome</keyword>
<feature type="region of interest" description="Disordered" evidence="5">
    <location>
        <begin position="936"/>
        <end position="963"/>
    </location>
</feature>
<dbReference type="RefSeq" id="XP_032820570.1">
    <property type="nucleotide sequence ID" value="XM_032964679.1"/>
</dbReference>
<dbReference type="GO" id="GO:0035091">
    <property type="term" value="F:phosphatidylinositol binding"/>
    <property type="evidence" value="ECO:0007669"/>
    <property type="project" value="InterPro"/>
</dbReference>
<evidence type="ECO:0000256" key="5">
    <source>
        <dbReference type="SAM" id="MobiDB-lite"/>
    </source>
</evidence>
<dbReference type="Pfam" id="PF00620">
    <property type="entry name" value="RhoGAP"/>
    <property type="match status" value="1"/>
</dbReference>
<dbReference type="GO" id="GO:0005096">
    <property type="term" value="F:GTPase activator activity"/>
    <property type="evidence" value="ECO:0007669"/>
    <property type="project" value="UniProtKB-KW"/>
</dbReference>
<feature type="domain" description="Rho-GAP" evidence="7">
    <location>
        <begin position="360"/>
        <end position="555"/>
    </location>
</feature>
<feature type="compositionally biased region" description="Basic and acidic residues" evidence="5">
    <location>
        <begin position="1293"/>
        <end position="1308"/>
    </location>
</feature>
<dbReference type="RefSeq" id="XP_032820571.1">
    <property type="nucleotide sequence ID" value="XM_032964680.1"/>
</dbReference>
<feature type="compositionally biased region" description="Basic and acidic residues" evidence="5">
    <location>
        <begin position="1711"/>
        <end position="1724"/>
    </location>
</feature>
<feature type="region of interest" description="Disordered" evidence="5">
    <location>
        <begin position="1269"/>
        <end position="1381"/>
    </location>
</feature>
<dbReference type="FunFam" id="1.10.555.10:FF:000002">
    <property type="entry name" value="rho GTPase-activating protein 32 isoform X1"/>
    <property type="match status" value="1"/>
</dbReference>
<feature type="region of interest" description="Disordered" evidence="5">
    <location>
        <begin position="2017"/>
        <end position="2040"/>
    </location>
</feature>
<feature type="compositionally biased region" description="Basic and acidic residues" evidence="5">
    <location>
        <begin position="1226"/>
        <end position="1246"/>
    </location>
</feature>
<dbReference type="GO" id="GO:0005654">
    <property type="term" value="C:nucleoplasm"/>
    <property type="evidence" value="ECO:0007669"/>
    <property type="project" value="TreeGrafter"/>
</dbReference>
<dbReference type="Pfam" id="PF07653">
    <property type="entry name" value="SH3_2"/>
    <property type="match status" value="1"/>
</dbReference>
<keyword evidence="2 4" id="KW-0728">SH3 domain</keyword>
<dbReference type="PANTHER" id="PTHR15729">
    <property type="entry name" value="CDC42 GTPASE-ACTIVATING PROTEIN"/>
    <property type="match status" value="1"/>
</dbReference>
<dbReference type="Gene3D" id="3.30.1520.10">
    <property type="entry name" value="Phox-like domain"/>
    <property type="match status" value="1"/>
</dbReference>
<feature type="compositionally biased region" description="Low complexity" evidence="5">
    <location>
        <begin position="1654"/>
        <end position="1665"/>
    </location>
</feature>
<dbReference type="InterPro" id="IPR036871">
    <property type="entry name" value="PX_dom_sf"/>
</dbReference>
<dbReference type="GO" id="GO:0001650">
    <property type="term" value="C:fibrillar center"/>
    <property type="evidence" value="ECO:0007669"/>
    <property type="project" value="TreeGrafter"/>
</dbReference>
<feature type="region of interest" description="Disordered" evidence="5">
    <location>
        <begin position="785"/>
        <end position="899"/>
    </location>
</feature>
<dbReference type="SUPFAM" id="SSF50044">
    <property type="entry name" value="SH3-domain"/>
    <property type="match status" value="1"/>
</dbReference>
<feature type="region of interest" description="Disordered" evidence="5">
    <location>
        <begin position="701"/>
        <end position="773"/>
    </location>
</feature>
<keyword evidence="3" id="KW-0343">GTPase activation</keyword>
<protein>
    <submittedName>
        <fullName evidence="9 10">Rho GTPase-activating protein 32-like isoform X4</fullName>
    </submittedName>
</protein>
<feature type="compositionally biased region" description="Basic and acidic residues" evidence="5">
    <location>
        <begin position="731"/>
        <end position="744"/>
    </location>
</feature>
<dbReference type="Proteomes" id="UP001318040">
    <property type="component" value="Chromosome 32"/>
</dbReference>
<dbReference type="GO" id="GO:0015629">
    <property type="term" value="C:actin cytoskeleton"/>
    <property type="evidence" value="ECO:0007669"/>
    <property type="project" value="TreeGrafter"/>
</dbReference>
<feature type="compositionally biased region" description="Basic residues" evidence="5">
    <location>
        <begin position="1323"/>
        <end position="1344"/>
    </location>
</feature>
<feature type="region of interest" description="Disordered" evidence="5">
    <location>
        <begin position="1025"/>
        <end position="1044"/>
    </location>
</feature>
<dbReference type="PROSITE" id="PS50238">
    <property type="entry name" value="RHOGAP"/>
    <property type="match status" value="1"/>
</dbReference>
<feature type="region of interest" description="Disordered" evidence="5">
    <location>
        <begin position="1876"/>
        <end position="1977"/>
    </location>
</feature>
<dbReference type="PANTHER" id="PTHR15729:SF11">
    <property type="entry name" value="RHO GTPASE-ACTIVATING PROTEIN 33"/>
    <property type="match status" value="1"/>
</dbReference>
<evidence type="ECO:0000259" key="7">
    <source>
        <dbReference type="PROSITE" id="PS50238"/>
    </source>
</evidence>